<feature type="domain" description="4'-phosphopantetheinyl transferase N-terminal" evidence="4">
    <location>
        <begin position="53"/>
        <end position="143"/>
    </location>
</feature>
<protein>
    <recommendedName>
        <fullName evidence="1">holo-[acyl-carrier-protein] synthase</fullName>
        <ecNumber evidence="1">2.7.8.7</ecNumber>
    </recommendedName>
</protein>
<feature type="domain" description="4'-phosphopantetheinyl transferase" evidence="3">
    <location>
        <begin position="149"/>
        <end position="226"/>
    </location>
</feature>
<dbReference type="GO" id="GO:0008897">
    <property type="term" value="F:holo-[acyl-carrier-protein] synthase activity"/>
    <property type="evidence" value="ECO:0007669"/>
    <property type="project" value="UniProtKB-EC"/>
</dbReference>
<dbReference type="Gene3D" id="3.90.470.20">
    <property type="entry name" value="4'-phosphopantetheinyl transferase domain"/>
    <property type="match status" value="2"/>
</dbReference>
<dbReference type="PANTHER" id="PTHR12215">
    <property type="entry name" value="PHOSPHOPANTETHEINE TRANSFERASE"/>
    <property type="match status" value="1"/>
</dbReference>
<evidence type="ECO:0000313" key="5">
    <source>
        <dbReference type="EMBL" id="JAT43575.1"/>
    </source>
</evidence>
<dbReference type="GO" id="GO:0005829">
    <property type="term" value="C:cytosol"/>
    <property type="evidence" value="ECO:0007669"/>
    <property type="project" value="TreeGrafter"/>
</dbReference>
<gene>
    <name evidence="5" type="primary">lpa-14_0</name>
    <name evidence="5" type="ORF">g.90398</name>
</gene>
<accession>A0A1D1XMH0</accession>
<evidence type="ECO:0000256" key="1">
    <source>
        <dbReference type="ARBA" id="ARBA00013172"/>
    </source>
</evidence>
<evidence type="ECO:0000259" key="3">
    <source>
        <dbReference type="Pfam" id="PF01648"/>
    </source>
</evidence>
<dbReference type="FunFam" id="3.90.470.20:FF:000010">
    <property type="entry name" value="L-aminoadipate-semialdehyde dehydrogenase-phosphopantetheinyl transferase"/>
    <property type="match status" value="1"/>
</dbReference>
<dbReference type="AlphaFoldDB" id="A0A1D1XMH0"/>
<dbReference type="GO" id="GO:0019878">
    <property type="term" value="P:lysine biosynthetic process via aminoadipic acid"/>
    <property type="evidence" value="ECO:0007669"/>
    <property type="project" value="TreeGrafter"/>
</dbReference>
<dbReference type="Pfam" id="PF01648">
    <property type="entry name" value="ACPS"/>
    <property type="match status" value="1"/>
</dbReference>
<reference evidence="5" key="1">
    <citation type="submission" date="2015-07" db="EMBL/GenBank/DDBJ databases">
        <title>Transcriptome Assembly of Anthurium amnicola.</title>
        <authorList>
            <person name="Suzuki J."/>
        </authorList>
    </citation>
    <scope>NUCLEOTIDE SEQUENCE</scope>
</reference>
<organism evidence="5">
    <name type="scientific">Anthurium amnicola</name>
    <dbReference type="NCBI Taxonomy" id="1678845"/>
    <lineage>
        <taxon>Eukaryota</taxon>
        <taxon>Viridiplantae</taxon>
        <taxon>Streptophyta</taxon>
        <taxon>Embryophyta</taxon>
        <taxon>Tracheophyta</taxon>
        <taxon>Spermatophyta</taxon>
        <taxon>Magnoliopsida</taxon>
        <taxon>Liliopsida</taxon>
        <taxon>Araceae</taxon>
        <taxon>Pothoideae</taxon>
        <taxon>Potheae</taxon>
        <taxon>Anthurium</taxon>
    </lineage>
</organism>
<dbReference type="InterPro" id="IPR037143">
    <property type="entry name" value="4-PPantetheinyl_Trfase_dom_sf"/>
</dbReference>
<dbReference type="InterPro" id="IPR008278">
    <property type="entry name" value="4-PPantetheinyl_Trfase_dom"/>
</dbReference>
<keyword evidence="2 5" id="KW-0808">Transferase</keyword>
<dbReference type="SUPFAM" id="SSF56214">
    <property type="entry name" value="4'-phosphopantetheinyl transferase"/>
    <property type="match status" value="2"/>
</dbReference>
<dbReference type="InterPro" id="IPR050559">
    <property type="entry name" value="P-Pant_transferase_sf"/>
</dbReference>
<evidence type="ECO:0000256" key="2">
    <source>
        <dbReference type="ARBA" id="ARBA00022679"/>
    </source>
</evidence>
<dbReference type="GO" id="GO:0000287">
    <property type="term" value="F:magnesium ion binding"/>
    <property type="evidence" value="ECO:0007669"/>
    <property type="project" value="InterPro"/>
</dbReference>
<proteinExistence type="predicted"/>
<dbReference type="EC" id="2.7.8.7" evidence="1"/>
<evidence type="ECO:0000259" key="4">
    <source>
        <dbReference type="Pfam" id="PF22624"/>
    </source>
</evidence>
<dbReference type="EMBL" id="GDJX01024361">
    <property type="protein sequence ID" value="JAT43575.1"/>
    <property type="molecule type" value="Transcribed_RNA"/>
</dbReference>
<dbReference type="PANTHER" id="PTHR12215:SF15">
    <property type="entry name" value="4'-PHOSPHOPANTETHEINYL TRANSFERASE SUPERFAMILY-RELATED"/>
    <property type="match status" value="1"/>
</dbReference>
<dbReference type="InterPro" id="IPR055066">
    <property type="entry name" value="AASDHPPT_N"/>
</dbReference>
<dbReference type="Pfam" id="PF22624">
    <property type="entry name" value="AASDHPPT_N"/>
    <property type="match status" value="1"/>
</dbReference>
<sequence>MHSLFHRLTSMQPDIFVRRLFVPRPLIPMPLPCPREIHFWYVLPNEVQNTSLLKQYLELLSPFERENILCMNGDKLQKGALLSRALVRTTLARYTNSNASPRSLKFRKSTYGKPEVEWPCDRNWVPPPLHFNVSHTSSLIACAVTADVPIGIDVEEKQRQFHNSILSFSRRYFSPSEVEFLCSFSETETQRQEFLKLWTLKEAYVKALGRGFSGAPFKDFAIQLKAKVMKDLSKPDELKIVVKPCRDTEVLTADWEFALFELATSHYAAICVKKNDTNGGMEEHPVGLKVWKVVPFVSDECVSGTDQVISISGCS</sequence>
<name>A0A1D1XMH0_9ARAE</name>